<comment type="caution">
    <text evidence="4">The sequence shown here is derived from an EMBL/GenBank/DDBJ whole genome shotgun (WGS) entry which is preliminary data.</text>
</comment>
<proteinExistence type="inferred from homology"/>
<protein>
    <submittedName>
        <fullName evidence="4">(raccoon dog) hypothetical protein</fullName>
    </submittedName>
</protein>
<dbReference type="SMART" id="SM01148">
    <property type="entry name" value="DUF1220"/>
    <property type="match status" value="3"/>
</dbReference>
<keyword evidence="5" id="KW-1185">Reference proteome</keyword>
<dbReference type="PANTHER" id="PTHR14199:SF29">
    <property type="entry name" value="NEUROBLASTOMA BREAKPOINT FAMILY MEMBER 4-RELATED"/>
    <property type="match status" value="1"/>
</dbReference>
<accession>A0A811ZV24</accession>
<dbReference type="Proteomes" id="UP000645828">
    <property type="component" value="Unassembled WGS sequence"/>
</dbReference>
<evidence type="ECO:0000259" key="3">
    <source>
        <dbReference type="PROSITE" id="PS51316"/>
    </source>
</evidence>
<dbReference type="Pfam" id="PF06758">
    <property type="entry name" value="Olduvai"/>
    <property type="match status" value="4"/>
</dbReference>
<feature type="domain" description="Olduvai" evidence="3">
    <location>
        <begin position="522"/>
        <end position="592"/>
    </location>
</feature>
<feature type="region of interest" description="Disordered" evidence="2">
    <location>
        <begin position="233"/>
        <end position="333"/>
    </location>
</feature>
<dbReference type="PROSITE" id="PS51316">
    <property type="entry name" value="ODV"/>
    <property type="match status" value="3"/>
</dbReference>
<evidence type="ECO:0000313" key="5">
    <source>
        <dbReference type="Proteomes" id="UP000645828"/>
    </source>
</evidence>
<evidence type="ECO:0000313" key="4">
    <source>
        <dbReference type="EMBL" id="CAD7693050.1"/>
    </source>
</evidence>
<evidence type="ECO:0000256" key="2">
    <source>
        <dbReference type="SAM" id="MobiDB-lite"/>
    </source>
</evidence>
<feature type="domain" description="Olduvai" evidence="3">
    <location>
        <begin position="266"/>
        <end position="354"/>
    </location>
</feature>
<reference evidence="4" key="1">
    <citation type="submission" date="2020-12" db="EMBL/GenBank/DDBJ databases">
        <authorList>
            <consortium name="Molecular Ecology Group"/>
        </authorList>
    </citation>
    <scope>NUCLEOTIDE SEQUENCE</scope>
    <source>
        <strain evidence="4">TBG_1078</strain>
    </source>
</reference>
<gene>
    <name evidence="4" type="ORF">NYPRO_LOCUS25842</name>
</gene>
<organism evidence="4 5">
    <name type="scientific">Nyctereutes procyonoides</name>
    <name type="common">Raccoon dog</name>
    <name type="synonym">Canis procyonoides</name>
    <dbReference type="NCBI Taxonomy" id="34880"/>
    <lineage>
        <taxon>Eukaryota</taxon>
        <taxon>Metazoa</taxon>
        <taxon>Chordata</taxon>
        <taxon>Craniata</taxon>
        <taxon>Vertebrata</taxon>
        <taxon>Euteleostomi</taxon>
        <taxon>Mammalia</taxon>
        <taxon>Eutheria</taxon>
        <taxon>Laurasiatheria</taxon>
        <taxon>Carnivora</taxon>
        <taxon>Caniformia</taxon>
        <taxon>Canidae</taxon>
        <taxon>Nyctereutes</taxon>
    </lineage>
</organism>
<dbReference type="EMBL" id="CAJHUB010000776">
    <property type="protein sequence ID" value="CAD7693050.1"/>
    <property type="molecule type" value="Genomic_DNA"/>
</dbReference>
<feature type="domain" description="Olduvai" evidence="3">
    <location>
        <begin position="405"/>
        <end position="497"/>
    </location>
</feature>
<dbReference type="InterPro" id="IPR055306">
    <property type="entry name" value="NBPF"/>
</dbReference>
<feature type="compositionally biased region" description="Acidic residues" evidence="2">
    <location>
        <begin position="324"/>
        <end position="333"/>
    </location>
</feature>
<dbReference type="AlphaFoldDB" id="A0A811ZV24"/>
<comment type="similarity">
    <text evidence="1">Belongs to the NBPF family.</text>
</comment>
<evidence type="ECO:0000256" key="1">
    <source>
        <dbReference type="ARBA" id="ARBA00038417"/>
    </source>
</evidence>
<dbReference type="InterPro" id="IPR010630">
    <property type="entry name" value="Olduvai_dom"/>
</dbReference>
<feature type="compositionally biased region" description="Acidic residues" evidence="2">
    <location>
        <begin position="267"/>
        <end position="276"/>
    </location>
</feature>
<dbReference type="PANTHER" id="PTHR14199">
    <property type="entry name" value="NEUROBLASTOMA BREAKPOINT FAMILY MEMBER 6-LIKE PROTEIN"/>
    <property type="match status" value="1"/>
</dbReference>
<name>A0A811ZV24_NYCPR</name>
<sequence length="726" mass="81818">MGRSQRRTRQYLQKKLLVSVTTDCILVSWRNRGKFSKSSRVILAIMTSDDLSPLESRKQLSSSWGRILLLWLPTLECCGVLHKLLPIVSKEFLSTSSATGRQGSASWPSSDPRAEISLLEINQELQSKLEKSQQDFRDLKEKFLMSEATAYSQANQLQKYSKCKELTDIIESVLGEKLQLEEGKRTEVLAEKLRQCHILIKDHAKELTRLYQKLREGTDISERLNEHLEDLLTHDDPEHSRGQGFQEQLTEGGRLAKRLARKPSAENYDDEEDEEKQETLTPSLEQQEVEKKGILQDPPDECVLTPSILQDRSESHQASGDGEFSSDEQEFDSAVDLPCECSQSKGAETPRGPPGSVHILLGRLQLEVVEQNIPWDSLDEGYLTYSALPDLDLLNDWPGLCMFTENPIHHEEEGDQDLICPRLSRELPEVKEQDVPRDPLDECYLTYSALPDLSDSHKTSLRANMNSFEDVDICSALEVARNHNDCWEEEDQGQICPQTSWDSLLTQPSSCIFSTPWNTRLHRELPVAEENEVPRDSLDESYWTPSVGHDLPDACRPYTSASFTSDKQELFLGLDVDAPMQVPCHRGLLSGNLTFLRAEVQTSRAQPQPSTKEANSLQLQLGQQLDRGDNRARLDLSPTIWSLAAKMGSGDQRPLSQELGLDASVGMTNHTLKLEGETAEGSVASQCECQVFDPVKALGVTKHRIIKRKLQFIQGQLACRFPRLQA</sequence>